<feature type="domain" description="TSEN34 N-terminal" evidence="8">
    <location>
        <begin position="16"/>
        <end position="78"/>
    </location>
</feature>
<feature type="compositionally biased region" description="Basic and acidic residues" evidence="6">
    <location>
        <begin position="158"/>
        <end position="188"/>
    </location>
</feature>
<evidence type="ECO:0000313" key="10">
    <source>
        <dbReference type="Proteomes" id="UP000694412"/>
    </source>
</evidence>
<name>A0A8C2SQV7_COTJA</name>
<dbReference type="Pfam" id="PF01974">
    <property type="entry name" value="tRNA_int_endo"/>
    <property type="match status" value="1"/>
</dbReference>
<evidence type="ECO:0000256" key="4">
    <source>
        <dbReference type="ARBA" id="ARBA00023239"/>
    </source>
</evidence>
<dbReference type="Ensembl" id="ENSCJPT00005004500.1">
    <property type="protein sequence ID" value="ENSCJPP00005002444.1"/>
    <property type="gene ID" value="ENSCJPG00005002697.1"/>
</dbReference>
<protein>
    <recommendedName>
        <fullName evidence="2">tRNA-intron lyase</fullName>
        <ecNumber evidence="2">4.6.1.16</ecNumber>
    </recommendedName>
</protein>
<keyword evidence="10" id="KW-1185">Reference proteome</keyword>
<dbReference type="Proteomes" id="UP000694412">
    <property type="component" value="Unassembled WGS sequence"/>
</dbReference>
<dbReference type="RefSeq" id="XP_015706652.1">
    <property type="nucleotide sequence ID" value="XM_015851166.2"/>
</dbReference>
<feature type="domain" description="tRNA intron endonuclease catalytic" evidence="7">
    <location>
        <begin position="234"/>
        <end position="313"/>
    </location>
</feature>
<dbReference type="GO" id="GO:0003676">
    <property type="term" value="F:nucleic acid binding"/>
    <property type="evidence" value="ECO:0007669"/>
    <property type="project" value="InterPro"/>
</dbReference>
<dbReference type="GO" id="GO:0000379">
    <property type="term" value="P:tRNA-type intron splice site recognition and cleavage"/>
    <property type="evidence" value="ECO:0007669"/>
    <property type="project" value="TreeGrafter"/>
</dbReference>
<comment type="catalytic activity">
    <reaction evidence="5">
        <text>pretRNA = a 3'-half-tRNA molecule with a 5'-OH end + a 5'-half-tRNA molecule with a 2',3'-cyclic phosphate end + an intron with a 2',3'-cyclic phosphate and a 5'-hydroxyl terminus.</text>
        <dbReference type="EC" id="4.6.1.16"/>
    </reaction>
</comment>
<feature type="compositionally biased region" description="Acidic residues" evidence="6">
    <location>
        <begin position="206"/>
        <end position="215"/>
    </location>
</feature>
<dbReference type="GO" id="GO:0005634">
    <property type="term" value="C:nucleus"/>
    <property type="evidence" value="ECO:0007669"/>
    <property type="project" value="UniProtKB-ARBA"/>
</dbReference>
<sequence>MAAASPAAAMNGVPLRLHTYRNRMLLWDPEAVRIVRERYRMWGVLVGAPWRRGGGRRLPLQLLPEEGRLLQEMGAAMLDPEPEMGRPERRPRQEVRGGRERPEVGLERPRPEVGLKMPETEVGMKRPRPEVGVNRPETEVRVKRPRPEVGVESCGEEVGEKRPEIDGPEVGREGPKAEKPEAEMKGPETEVQEVGTDGPEVGTDGPEVDVEGPEMDAERPEADVERPEAEGHVERRFRVYRDLWGRGFHLTAGGKFGGDFLVYPGPPPLFHAGAVAHCPCSSAPLPLGALLSAARLGTAARKSLLLCAAPPGGATEYSQLRWRRDLA</sequence>
<evidence type="ECO:0000256" key="1">
    <source>
        <dbReference type="ARBA" id="ARBA00008078"/>
    </source>
</evidence>
<dbReference type="PANTHER" id="PTHR13070">
    <property type="entry name" value="TRNA-SPLICING ENDONUCLEASE SUBUNIT SEN34-RELATED"/>
    <property type="match status" value="1"/>
</dbReference>
<comment type="similarity">
    <text evidence="1">Belongs to the tRNA-intron endonuclease family.</text>
</comment>
<dbReference type="InterPro" id="IPR011856">
    <property type="entry name" value="tRNA_endonuc-like_dom_sf"/>
</dbReference>
<dbReference type="PANTHER" id="PTHR13070:SF0">
    <property type="entry name" value="TRNA-SPLICING ENDONUCLEASE SUBUNIT SEN34"/>
    <property type="match status" value="1"/>
</dbReference>
<dbReference type="GeneID" id="107307642"/>
<keyword evidence="3" id="KW-0819">tRNA processing</keyword>
<feature type="compositionally biased region" description="Basic and acidic residues" evidence="6">
    <location>
        <begin position="216"/>
        <end position="230"/>
    </location>
</feature>
<dbReference type="CDD" id="cd22363">
    <property type="entry name" value="tRNA-intron_lyase_C"/>
    <property type="match status" value="1"/>
</dbReference>
<feature type="region of interest" description="Disordered" evidence="6">
    <location>
        <begin position="147"/>
        <end position="230"/>
    </location>
</feature>
<feature type="region of interest" description="Disordered" evidence="6">
    <location>
        <begin position="79"/>
        <end position="106"/>
    </location>
</feature>
<evidence type="ECO:0000256" key="3">
    <source>
        <dbReference type="ARBA" id="ARBA00022694"/>
    </source>
</evidence>
<evidence type="ECO:0000256" key="2">
    <source>
        <dbReference type="ARBA" id="ARBA00012573"/>
    </source>
</evidence>
<dbReference type="OrthoDB" id="48041at2759"/>
<dbReference type="Gene3D" id="3.40.1350.10">
    <property type="match status" value="1"/>
</dbReference>
<gene>
    <name evidence="9" type="primary">TSEN34</name>
</gene>
<dbReference type="AlphaFoldDB" id="A0A8C2SQV7"/>
<dbReference type="SUPFAM" id="SSF53032">
    <property type="entry name" value="tRNA-intron endonuclease catalytic domain-like"/>
    <property type="match status" value="1"/>
</dbReference>
<organism evidence="9 10">
    <name type="scientific">Coturnix japonica</name>
    <name type="common">Japanese quail</name>
    <name type="synonym">Coturnix coturnix japonica</name>
    <dbReference type="NCBI Taxonomy" id="93934"/>
    <lineage>
        <taxon>Eukaryota</taxon>
        <taxon>Metazoa</taxon>
        <taxon>Chordata</taxon>
        <taxon>Craniata</taxon>
        <taxon>Vertebrata</taxon>
        <taxon>Euteleostomi</taxon>
        <taxon>Archelosauria</taxon>
        <taxon>Archosauria</taxon>
        <taxon>Dinosauria</taxon>
        <taxon>Saurischia</taxon>
        <taxon>Theropoda</taxon>
        <taxon>Coelurosauria</taxon>
        <taxon>Aves</taxon>
        <taxon>Neognathae</taxon>
        <taxon>Galloanserae</taxon>
        <taxon>Galliformes</taxon>
        <taxon>Phasianidae</taxon>
        <taxon>Perdicinae</taxon>
        <taxon>Coturnix</taxon>
    </lineage>
</organism>
<evidence type="ECO:0000313" key="9">
    <source>
        <dbReference type="Ensembl" id="ENSCJPP00005002444.1"/>
    </source>
</evidence>
<proteinExistence type="inferred from homology"/>
<feature type="compositionally biased region" description="Basic and acidic residues" evidence="6">
    <location>
        <begin position="83"/>
        <end position="106"/>
    </location>
</feature>
<dbReference type="GeneTree" id="ENSGT00390000003912"/>
<evidence type="ECO:0000256" key="6">
    <source>
        <dbReference type="SAM" id="MobiDB-lite"/>
    </source>
</evidence>
<reference evidence="9" key="1">
    <citation type="submission" date="2025-08" db="UniProtKB">
        <authorList>
            <consortium name="Ensembl"/>
        </authorList>
    </citation>
    <scope>IDENTIFICATION</scope>
</reference>
<dbReference type="EC" id="4.6.1.16" evidence="2"/>
<dbReference type="KEGG" id="cjo:107307642"/>
<evidence type="ECO:0000259" key="8">
    <source>
        <dbReference type="Pfam" id="PF26577"/>
    </source>
</evidence>
<keyword evidence="4" id="KW-0456">Lyase</keyword>
<evidence type="ECO:0000259" key="7">
    <source>
        <dbReference type="Pfam" id="PF01974"/>
    </source>
</evidence>
<dbReference type="InterPro" id="IPR006677">
    <property type="entry name" value="tRNA_intron_Endonuc_cat-like"/>
</dbReference>
<accession>A0A8C2SQV7</accession>
<dbReference type="Pfam" id="PF26577">
    <property type="entry name" value="TSEN34_N"/>
    <property type="match status" value="1"/>
</dbReference>
<dbReference type="InterPro" id="IPR059049">
    <property type="entry name" value="TSEN34_N"/>
</dbReference>
<reference evidence="9" key="2">
    <citation type="submission" date="2025-09" db="UniProtKB">
        <authorList>
            <consortium name="Ensembl"/>
        </authorList>
    </citation>
    <scope>IDENTIFICATION</scope>
</reference>
<dbReference type="CTD" id="79042"/>
<dbReference type="InterPro" id="IPR036167">
    <property type="entry name" value="tRNA_intron_Endo_cat-like_sf"/>
</dbReference>
<evidence type="ECO:0000256" key="5">
    <source>
        <dbReference type="ARBA" id="ARBA00034031"/>
    </source>
</evidence>
<dbReference type="GO" id="GO:0000213">
    <property type="term" value="F:tRNA-intron lyase activity"/>
    <property type="evidence" value="ECO:0007669"/>
    <property type="project" value="UniProtKB-EC"/>
</dbReference>